<dbReference type="GeneID" id="93301930"/>
<evidence type="ECO:0000256" key="6">
    <source>
        <dbReference type="ARBA" id="ARBA00023136"/>
    </source>
</evidence>
<keyword evidence="3" id="KW-1003">Cell membrane</keyword>
<dbReference type="Gene3D" id="1.10.3720.10">
    <property type="entry name" value="MetI-like"/>
    <property type="match status" value="1"/>
</dbReference>
<reference evidence="9 10" key="1">
    <citation type="submission" date="2016-07" db="EMBL/GenBank/DDBJ databases">
        <title>Characterization of isolates of Eisenbergiella tayi derived from blood cultures, using whole genome sequencing.</title>
        <authorList>
            <person name="Burdz T."/>
            <person name="Wiebe D."/>
            <person name="Huynh C."/>
            <person name="Bernard K."/>
        </authorList>
    </citation>
    <scope>NUCLEOTIDE SEQUENCE [LARGE SCALE GENOMIC DNA]</scope>
    <source>
        <strain evidence="9 10">NML 120489</strain>
    </source>
</reference>
<dbReference type="Pfam" id="PF00528">
    <property type="entry name" value="BPD_transp_1"/>
    <property type="match status" value="1"/>
</dbReference>
<feature type="domain" description="ABC transmembrane type-1" evidence="8">
    <location>
        <begin position="66"/>
        <end position="278"/>
    </location>
</feature>
<feature type="transmembrane region" description="Helical" evidence="7">
    <location>
        <begin position="70"/>
        <end position="91"/>
    </location>
</feature>
<dbReference type="InterPro" id="IPR000515">
    <property type="entry name" value="MetI-like"/>
</dbReference>
<gene>
    <name evidence="9" type="primary">araP_13</name>
    <name evidence="9" type="ORF">BEH84_03964</name>
</gene>
<dbReference type="GO" id="GO:0005886">
    <property type="term" value="C:plasma membrane"/>
    <property type="evidence" value="ECO:0007669"/>
    <property type="project" value="UniProtKB-SubCell"/>
</dbReference>
<dbReference type="Proteomes" id="UP000095003">
    <property type="component" value="Unassembled WGS sequence"/>
</dbReference>
<feature type="transmembrane region" description="Helical" evidence="7">
    <location>
        <begin position="153"/>
        <end position="174"/>
    </location>
</feature>
<evidence type="ECO:0000256" key="3">
    <source>
        <dbReference type="ARBA" id="ARBA00022475"/>
    </source>
</evidence>
<evidence type="ECO:0000259" key="8">
    <source>
        <dbReference type="PROSITE" id="PS50928"/>
    </source>
</evidence>
<proteinExistence type="inferred from homology"/>
<dbReference type="PROSITE" id="PS50928">
    <property type="entry name" value="ABC_TM1"/>
    <property type="match status" value="1"/>
</dbReference>
<dbReference type="InterPro" id="IPR051393">
    <property type="entry name" value="ABC_transporter_permease"/>
</dbReference>
<feature type="transmembrane region" description="Helical" evidence="7">
    <location>
        <begin position="259"/>
        <end position="282"/>
    </location>
</feature>
<evidence type="ECO:0000313" key="9">
    <source>
        <dbReference type="EMBL" id="ODM09597.1"/>
    </source>
</evidence>
<evidence type="ECO:0000256" key="1">
    <source>
        <dbReference type="ARBA" id="ARBA00004651"/>
    </source>
</evidence>
<dbReference type="GO" id="GO:0055085">
    <property type="term" value="P:transmembrane transport"/>
    <property type="evidence" value="ECO:0007669"/>
    <property type="project" value="InterPro"/>
</dbReference>
<dbReference type="AlphaFoldDB" id="A0A1E3ALJ0"/>
<dbReference type="PANTHER" id="PTHR30193:SF37">
    <property type="entry name" value="INNER MEMBRANE ABC TRANSPORTER PERMEASE PROTEIN YCJO"/>
    <property type="match status" value="1"/>
</dbReference>
<dbReference type="InterPro" id="IPR035906">
    <property type="entry name" value="MetI-like_sf"/>
</dbReference>
<evidence type="ECO:0000313" key="10">
    <source>
        <dbReference type="Proteomes" id="UP000095003"/>
    </source>
</evidence>
<comment type="caution">
    <text evidence="9">The sequence shown here is derived from an EMBL/GenBank/DDBJ whole genome shotgun (WGS) entry which is preliminary data.</text>
</comment>
<name>A0A1E3ALJ0_9FIRM</name>
<protein>
    <submittedName>
        <fullName evidence="9">L-arabinose transport system permease protein AraP</fullName>
    </submittedName>
</protein>
<organism evidence="9 10">
    <name type="scientific">Eisenbergiella tayi</name>
    <dbReference type="NCBI Taxonomy" id="1432052"/>
    <lineage>
        <taxon>Bacteria</taxon>
        <taxon>Bacillati</taxon>
        <taxon>Bacillota</taxon>
        <taxon>Clostridia</taxon>
        <taxon>Lachnospirales</taxon>
        <taxon>Lachnospiraceae</taxon>
        <taxon>Eisenbergiella</taxon>
    </lineage>
</organism>
<dbReference type="SUPFAM" id="SSF161098">
    <property type="entry name" value="MetI-like"/>
    <property type="match status" value="1"/>
</dbReference>
<keyword evidence="4 7" id="KW-0812">Transmembrane</keyword>
<dbReference type="CDD" id="cd06261">
    <property type="entry name" value="TM_PBP2"/>
    <property type="match status" value="1"/>
</dbReference>
<evidence type="ECO:0000256" key="7">
    <source>
        <dbReference type="RuleBase" id="RU363032"/>
    </source>
</evidence>
<evidence type="ECO:0000256" key="5">
    <source>
        <dbReference type="ARBA" id="ARBA00022989"/>
    </source>
</evidence>
<keyword evidence="2 7" id="KW-0813">Transport</keyword>
<comment type="similarity">
    <text evidence="7">Belongs to the binding-protein-dependent transport system permease family.</text>
</comment>
<feature type="transmembrane region" description="Helical" evidence="7">
    <location>
        <begin position="103"/>
        <end position="124"/>
    </location>
</feature>
<evidence type="ECO:0000256" key="4">
    <source>
        <dbReference type="ARBA" id="ARBA00022692"/>
    </source>
</evidence>
<accession>A0A1E3ALJ0</accession>
<comment type="subcellular location">
    <subcellularLocation>
        <location evidence="1 7">Cell membrane</location>
        <topology evidence="1 7">Multi-pass membrane protein</topology>
    </subcellularLocation>
</comment>
<keyword evidence="6 7" id="KW-0472">Membrane</keyword>
<dbReference type="PANTHER" id="PTHR30193">
    <property type="entry name" value="ABC TRANSPORTER PERMEASE PROTEIN"/>
    <property type="match status" value="1"/>
</dbReference>
<keyword evidence="5 7" id="KW-1133">Transmembrane helix</keyword>
<dbReference type="EMBL" id="MCGI01000004">
    <property type="protein sequence ID" value="ODM09597.1"/>
    <property type="molecule type" value="Genomic_DNA"/>
</dbReference>
<sequence>MKKRKWIYLSLTIPALALMILFIAAPLVNAIRISFFKWNGYSQNMRWYGLKNFANLFKDDLFWRSTLNTFIYGFGSTLVQNVGGLAAALFLNNKFKGRNGVRVILYMPIMISAFIMGQILYYFVQAEGGVFNELLGLIGIPAVYWMKTGLSSTLMITLANSWQYMGLCMIIYLAGLQNIPSMYKEAAKLDGANRVKEFVHVTLPLLIPSITTAVVTNLIGGFKLFDAIVAMSNGGPNRKSMSLSFYISQLYFNDEKAGYASAVGIMTFFIIMIVALPVNAYLRKKEVEY</sequence>
<dbReference type="RefSeq" id="WP_069158628.1">
    <property type="nucleotide sequence ID" value="NZ_BAABXS010000001.1"/>
</dbReference>
<evidence type="ECO:0000256" key="2">
    <source>
        <dbReference type="ARBA" id="ARBA00022448"/>
    </source>
</evidence>